<reference evidence="2 3" key="1">
    <citation type="submission" date="2016-11" db="EMBL/GenBank/DDBJ databases">
        <title>Paenibacillus species isolates.</title>
        <authorList>
            <person name="Beno S.M."/>
        </authorList>
    </citation>
    <scope>NUCLEOTIDE SEQUENCE [LARGE SCALE GENOMIC DNA]</scope>
    <source>
        <strain evidence="2 3">FSL H7-0433</strain>
    </source>
</reference>
<feature type="chain" id="PRO_5045067956" description="Amidase domain-containing protein" evidence="1">
    <location>
        <begin position="26"/>
        <end position="171"/>
    </location>
</feature>
<evidence type="ECO:0000313" key="3">
    <source>
        <dbReference type="Proteomes" id="UP000187158"/>
    </source>
</evidence>
<feature type="signal peptide" evidence="1">
    <location>
        <begin position="1"/>
        <end position="25"/>
    </location>
</feature>
<evidence type="ECO:0008006" key="4">
    <source>
        <dbReference type="Google" id="ProtNLM"/>
    </source>
</evidence>
<dbReference type="EMBL" id="MPVP01000122">
    <property type="protein sequence ID" value="OMD30304.1"/>
    <property type="molecule type" value="Genomic_DNA"/>
</dbReference>
<dbReference type="Proteomes" id="UP000187158">
    <property type="component" value="Unassembled WGS sequence"/>
</dbReference>
<name>A0ABX3GKR1_9BACL</name>
<keyword evidence="3" id="KW-1185">Reference proteome</keyword>
<organism evidence="2 3">
    <name type="scientific">Paenibacillus odorifer</name>
    <dbReference type="NCBI Taxonomy" id="189426"/>
    <lineage>
        <taxon>Bacteria</taxon>
        <taxon>Bacillati</taxon>
        <taxon>Bacillota</taxon>
        <taxon>Bacilli</taxon>
        <taxon>Bacillales</taxon>
        <taxon>Paenibacillaceae</taxon>
        <taxon>Paenibacillus</taxon>
    </lineage>
</organism>
<keyword evidence="1" id="KW-0732">Signal</keyword>
<evidence type="ECO:0000313" key="2">
    <source>
        <dbReference type="EMBL" id="OMD30304.1"/>
    </source>
</evidence>
<comment type="caution">
    <text evidence="2">The sequence shown here is derived from an EMBL/GenBank/DDBJ whole genome shotgun (WGS) entry which is preliminary data.</text>
</comment>
<accession>A0ABX3GKR1</accession>
<protein>
    <recommendedName>
        <fullName evidence="4">Amidase domain-containing protein</fullName>
    </recommendedName>
</protein>
<gene>
    <name evidence="2" type="ORF">BSO21_18485</name>
</gene>
<proteinExistence type="predicted"/>
<sequence>MIFRKIASLVLISSLLLGSRGVVSASSSNNNDVEAQISKIYQERADLLGEHKAGYEIEYEKLGKELESLGVDFLTPEEAQVVIAQKKFLGTDSSQIQPFVDLPASTNIVWSSFRSNWVKNGVTYEVQHVTAESNAQNSALKNTGVTFLSNSNSSGGFQSFGVSCDNYSWFI</sequence>
<evidence type="ECO:0000256" key="1">
    <source>
        <dbReference type="SAM" id="SignalP"/>
    </source>
</evidence>